<dbReference type="SMART" id="SM00128">
    <property type="entry name" value="IPPc"/>
    <property type="match status" value="1"/>
</dbReference>
<protein>
    <recommendedName>
        <fullName evidence="1">Inositol polyphosphate-related phosphatase domain-containing protein</fullName>
    </recommendedName>
</protein>
<keyword evidence="2" id="KW-0496">Mitochondrion</keyword>
<dbReference type="AlphaFoldDB" id="A0A3P3YAH4"/>
<evidence type="ECO:0000313" key="3">
    <source>
        <dbReference type="Proteomes" id="UP000290189"/>
    </source>
</evidence>
<accession>A0A3P3YAH4</accession>
<dbReference type="PANTHER" id="PTHR11200:SF275">
    <property type="entry name" value="LD06095P"/>
    <property type="match status" value="1"/>
</dbReference>
<proteinExistence type="predicted"/>
<dbReference type="EMBL" id="OVEO01000007">
    <property type="protein sequence ID" value="SPQ97164.1"/>
    <property type="molecule type" value="Genomic_DNA"/>
</dbReference>
<dbReference type="Proteomes" id="UP000290189">
    <property type="component" value="Unassembled WGS sequence"/>
</dbReference>
<organism evidence="2 3">
    <name type="scientific">Plasmodiophora brassicae</name>
    <name type="common">Clubroot disease agent</name>
    <dbReference type="NCBI Taxonomy" id="37360"/>
    <lineage>
        <taxon>Eukaryota</taxon>
        <taxon>Sar</taxon>
        <taxon>Rhizaria</taxon>
        <taxon>Endomyxa</taxon>
        <taxon>Phytomyxea</taxon>
        <taxon>Plasmodiophorida</taxon>
        <taxon>Plasmodiophoridae</taxon>
        <taxon>Plasmodiophora</taxon>
    </lineage>
</organism>
<dbReference type="InterPro" id="IPR036691">
    <property type="entry name" value="Endo/exonu/phosph_ase_sf"/>
</dbReference>
<dbReference type="GO" id="GO:0046856">
    <property type="term" value="P:phosphatidylinositol dephosphorylation"/>
    <property type="evidence" value="ECO:0007669"/>
    <property type="project" value="InterPro"/>
</dbReference>
<dbReference type="InterPro" id="IPR000300">
    <property type="entry name" value="IPPc"/>
</dbReference>
<evidence type="ECO:0000259" key="1">
    <source>
        <dbReference type="SMART" id="SM00128"/>
    </source>
</evidence>
<dbReference type="SUPFAM" id="SSF56219">
    <property type="entry name" value="DNase I-like"/>
    <property type="match status" value="1"/>
</dbReference>
<dbReference type="InterPro" id="IPR046985">
    <property type="entry name" value="IP5"/>
</dbReference>
<feature type="domain" description="Inositol polyphosphate-related phosphatase" evidence="1">
    <location>
        <begin position="373"/>
        <end position="656"/>
    </location>
</feature>
<dbReference type="Pfam" id="PF22669">
    <property type="entry name" value="Exo_endo_phos2"/>
    <property type="match status" value="1"/>
</dbReference>
<gene>
    <name evidence="2" type="ORF">PLBR_LOCUS4379</name>
</gene>
<evidence type="ECO:0000313" key="2">
    <source>
        <dbReference type="EMBL" id="SPQ97164.1"/>
    </source>
</evidence>
<reference evidence="2 3" key="1">
    <citation type="submission" date="2018-03" db="EMBL/GenBank/DDBJ databases">
        <authorList>
            <person name="Fogelqvist J."/>
        </authorList>
    </citation>
    <scope>NUCLEOTIDE SEQUENCE [LARGE SCALE GENOMIC DNA]</scope>
</reference>
<dbReference type="GO" id="GO:0004439">
    <property type="term" value="F:phosphatidylinositol-4,5-bisphosphate 5-phosphatase activity"/>
    <property type="evidence" value="ECO:0007669"/>
    <property type="project" value="TreeGrafter"/>
</dbReference>
<dbReference type="Gene3D" id="3.60.10.10">
    <property type="entry name" value="Endonuclease/exonuclease/phosphatase"/>
    <property type="match status" value="1"/>
</dbReference>
<sequence length="811" mass="89588">MSAQKAAISSANDVSDSEDIFAIDSVTPPRARTSMQTDFPCVKTNKFGVRQDRVLKIDRNDGSITCYDMKANMKKRLPPIAYISSSAPPPRSDDASSSAIRIEFRAPSDQRPYEIEFGNQHLCDRFVKMATDTVASGPTAQTQSGPVATHVYPDLPLYEVYKSGKYGTAKARVVQINPAASRLLVATLGNRKIKRTYNLDGLVGVSMNDAADCQLRFRNEMLPEHGGALVSLQFADSCSRSEFIDQVRSCCKSPLDVSAPVQVRDDNMVRFAVTSVGRYGVRRSRTIYVDPSDKRMYIVRPPDLPVAVPLADIIDATRSSSDQRRASIRFQEKDAVKVKEFVFSCRSARETFLAQINENHNMGDEIAEPKQARTYSLWVGSWNTGKMPAADVESSVDWVPAGHDLYVVGLQECRNNQAWQAAIQAHLNGGDDEFVLLNSHSLWSILLLVFVRASLSGTVFITMTDSVGTGMNNLAGNKGAVVASLRIDDDVVCFTVCHLAARAERIFDRRSNIRHIMAEVKDDVYHTARHQVFFGDLNYRVIQEFSRVCSAIAAGALDALVSSDQLLDEIAQKAIFLGYHEGALAFAPTYRMERNSSEYSNKREQSPSWTDRILYKSRPGAENEFVLKEYRSHPTVLGSDHRPVSAVFNLKPRSSLHCGSLGGSRGPLPRIRFLYIDVCVPNISLVDEDLDPAETPVHLRISSEIEQNSLKSRAGTIVQTPDEAVRLHWNASDLPPLNSLITADDTYIASSHIEFHVYSLNSRLGSSIIALTTLFDSADAETGGMQFSADIGLHSQFIGTLNGAVMLELPL</sequence>
<name>A0A3P3YAH4_PLABS</name>
<dbReference type="PANTHER" id="PTHR11200">
    <property type="entry name" value="INOSITOL 5-PHOSPHATASE"/>
    <property type="match status" value="1"/>
</dbReference>
<geneLocation type="mitochondrion" evidence="2"/>